<comment type="caution">
    <text evidence="2">The sequence shown here is derived from an EMBL/GenBank/DDBJ whole genome shotgun (WGS) entry which is preliminary data.</text>
</comment>
<dbReference type="InterPro" id="IPR005835">
    <property type="entry name" value="NTP_transferase_dom"/>
</dbReference>
<dbReference type="SUPFAM" id="SSF53448">
    <property type="entry name" value="Nucleotide-diphospho-sugar transferases"/>
    <property type="match status" value="1"/>
</dbReference>
<dbReference type="RefSeq" id="WP_189402563.1">
    <property type="nucleotide sequence ID" value="NZ_BMXA01000007.1"/>
</dbReference>
<protein>
    <submittedName>
        <fullName evidence="2">Glucose-1-phosphate cytidylyltransferase</fullName>
    </submittedName>
</protein>
<dbReference type="InterPro" id="IPR013446">
    <property type="entry name" value="G1P_cyt_trans-like"/>
</dbReference>
<accession>A0A918VSG5</accession>
<proteinExistence type="predicted"/>
<reference evidence="2" key="2">
    <citation type="submission" date="2020-09" db="EMBL/GenBank/DDBJ databases">
        <authorList>
            <person name="Sun Q."/>
            <person name="Kim S."/>
        </authorList>
    </citation>
    <scope>NUCLEOTIDE SEQUENCE</scope>
    <source>
        <strain evidence="2">KCTC 12711</strain>
    </source>
</reference>
<dbReference type="AlphaFoldDB" id="A0A918VSG5"/>
<reference evidence="2" key="1">
    <citation type="journal article" date="2014" name="Int. J. Syst. Evol. Microbiol.">
        <title>Complete genome sequence of Corynebacterium casei LMG S-19264T (=DSM 44701T), isolated from a smear-ripened cheese.</title>
        <authorList>
            <consortium name="US DOE Joint Genome Institute (JGI-PGF)"/>
            <person name="Walter F."/>
            <person name="Albersmeier A."/>
            <person name="Kalinowski J."/>
            <person name="Ruckert C."/>
        </authorList>
    </citation>
    <scope>NUCLEOTIDE SEQUENCE</scope>
    <source>
        <strain evidence="2">KCTC 12711</strain>
    </source>
</reference>
<evidence type="ECO:0000259" key="1">
    <source>
        <dbReference type="Pfam" id="PF00483"/>
    </source>
</evidence>
<dbReference type="Proteomes" id="UP000614811">
    <property type="component" value="Unassembled WGS sequence"/>
</dbReference>
<organism evidence="2 3">
    <name type="scientific">Arenicella chitinivorans</name>
    <dbReference type="NCBI Taxonomy" id="1329800"/>
    <lineage>
        <taxon>Bacteria</taxon>
        <taxon>Pseudomonadati</taxon>
        <taxon>Pseudomonadota</taxon>
        <taxon>Gammaproteobacteria</taxon>
        <taxon>Arenicellales</taxon>
        <taxon>Arenicellaceae</taxon>
        <taxon>Arenicella</taxon>
    </lineage>
</organism>
<dbReference type="Pfam" id="PF00483">
    <property type="entry name" value="NTP_transferase"/>
    <property type="match status" value="1"/>
</dbReference>
<dbReference type="InterPro" id="IPR029044">
    <property type="entry name" value="Nucleotide-diphossugar_trans"/>
</dbReference>
<dbReference type="Gene3D" id="3.90.550.10">
    <property type="entry name" value="Spore Coat Polysaccharide Biosynthesis Protein SpsA, Chain A"/>
    <property type="match status" value="1"/>
</dbReference>
<feature type="domain" description="Nucleotidyl transferase" evidence="1">
    <location>
        <begin position="5"/>
        <end position="181"/>
    </location>
</feature>
<keyword evidence="3" id="KW-1185">Reference proteome</keyword>
<evidence type="ECO:0000313" key="3">
    <source>
        <dbReference type="Proteomes" id="UP000614811"/>
    </source>
</evidence>
<dbReference type="PANTHER" id="PTHR47183">
    <property type="entry name" value="GLUCOSE-1-PHOSPHATE CYTIDYLYLTRANSFERASE-RELATED"/>
    <property type="match status" value="1"/>
</dbReference>
<evidence type="ECO:0000313" key="2">
    <source>
        <dbReference type="EMBL" id="GHA18689.1"/>
    </source>
</evidence>
<gene>
    <name evidence="2" type="ORF">GCM10008090_30370</name>
</gene>
<dbReference type="GO" id="GO:0047343">
    <property type="term" value="F:glucose-1-phosphate cytidylyltransferase activity"/>
    <property type="evidence" value="ECO:0007669"/>
    <property type="project" value="InterPro"/>
</dbReference>
<dbReference type="PANTHER" id="PTHR47183:SF1">
    <property type="entry name" value="GLUCOSE-1-PHOSPHATE CYTIDYLYLTRANSFERASE"/>
    <property type="match status" value="1"/>
</dbReference>
<sequence>MIEHACILAGGRGTRMLGGAEQQPKTLMRVGGVFLLDHILVHLATSGVQRVTIAGGYKVEHLERHGFNRPRHGLDLQLIDTGLDTNTGGRVLALSSAIGDQPFLLSWSDAVSNVDFAAMCAQHQADSAELTLAAVHPPQRFGALRLHDRTVTHYTEKQRQSDHWVSGGYFVVNPSVLKMITGPECSWEHDVLTPLSQGGRLQAYRHEGDWQCMDIQSEWQYLNELVAQDRAFWPLPATHNQYQTMQT</sequence>
<keyword evidence="2" id="KW-0808">Transferase</keyword>
<keyword evidence="2" id="KW-0548">Nucleotidyltransferase</keyword>
<name>A0A918VSG5_9GAMM</name>
<dbReference type="EMBL" id="BMXA01000007">
    <property type="protein sequence ID" value="GHA18689.1"/>
    <property type="molecule type" value="Genomic_DNA"/>
</dbReference>